<sequence>MNKRVFQVIVPVLLIIVSLSFFWKTFVYGLIPVPADTIIGLYHPYRDYYVKDYPKGIPYKNFLITDPVRQQFVWRKLGIETLQQGSLPLRNPYQSAGAPLMANLQSALLYPLNIIFLFVPFTAGWTVLAMLQPIIAVLGMFYYLRKLRLRTEAAILGGIVYAFSGYSIAWLTWNTIGHVAAWLPFVLLIKEHVLHDFIHRSFTRKTWVMLAALVAVESAYWLAGHIQTAVYVWLITDVYLIVRGWQVMSRLPSNERKKYVLKLGIFFGSAFVLVVIATFIQAYTFIQFVFLSSRGTDRANWQEVEGWFLPWKHLIQFVAPDFFGNPATLNYWGTWNYGELVGYVGMVPLLLAVVAMSLRRDTKTFFFSTLGISSLLFALPTVVAKSPYILHVPFLSTVQPTRLLFIVDFSLAVLAALGMDMILRREVSLKQLIRPIGLIGITLAGLWMFTLLWKDDVQNASVAQRNLLLPTGLFVGGSVFMFLISRMRRMRVRIVMGFLLAGLVCFDLFRFGWKFTPFTDAAYLYPETSVISFLKKQDGAFRIMSTDNRLLPPNFASYHRIEDIAGYDPLYNKWYGEFVAAWMRGKPDISPFSFNRIIIPQQYDTRFADLLNVRYVLSLSPLTSEKLTPVFQEGQTMIYENTASFDRAFLVSDVVIVPSDQHEIKTLFDKTVDLKKTATAQESITVSNIPLSGTETVYIEKNLPGEIVVKTTTRTPRLLVVTNVYYPYWKATIDGTSVPVHRVDYTFTGVTVPEGDHTVRLFTSL</sequence>
<dbReference type="AlphaFoldDB" id="A0A1F7JD52"/>
<feature type="transmembrane region" description="Helical" evidence="1">
    <location>
        <begin position="153"/>
        <end position="170"/>
    </location>
</feature>
<feature type="transmembrane region" description="Helical" evidence="1">
    <location>
        <begin position="229"/>
        <end position="248"/>
    </location>
</feature>
<name>A0A1F7JD52_9BACT</name>
<feature type="transmembrane region" description="Helical" evidence="1">
    <location>
        <begin position="403"/>
        <end position="423"/>
    </location>
</feature>
<accession>A0A1F7JD52</accession>
<reference evidence="2 3" key="1">
    <citation type="journal article" date="2016" name="Nat. Commun.">
        <title>Thousands of microbial genomes shed light on interconnected biogeochemical processes in an aquifer system.</title>
        <authorList>
            <person name="Anantharaman K."/>
            <person name="Brown C.T."/>
            <person name="Hug L.A."/>
            <person name="Sharon I."/>
            <person name="Castelle C.J."/>
            <person name="Probst A.J."/>
            <person name="Thomas B.C."/>
            <person name="Singh A."/>
            <person name="Wilkins M.J."/>
            <person name="Karaoz U."/>
            <person name="Brodie E.L."/>
            <person name="Williams K.H."/>
            <person name="Hubbard S.S."/>
            <person name="Banfield J.F."/>
        </authorList>
    </citation>
    <scope>NUCLEOTIDE SEQUENCE [LARGE SCALE GENOMIC DNA]</scope>
</reference>
<gene>
    <name evidence="2" type="ORF">A3B56_00270</name>
</gene>
<protein>
    <recommendedName>
        <fullName evidence="4">YfhO family protein</fullName>
    </recommendedName>
</protein>
<feature type="transmembrane region" description="Helical" evidence="1">
    <location>
        <begin position="365"/>
        <end position="383"/>
    </location>
</feature>
<feature type="transmembrane region" description="Helical" evidence="1">
    <location>
        <begin position="114"/>
        <end position="141"/>
    </location>
</feature>
<feature type="transmembrane region" description="Helical" evidence="1">
    <location>
        <begin position="260"/>
        <end position="286"/>
    </location>
</feature>
<dbReference type="Proteomes" id="UP000178486">
    <property type="component" value="Unassembled WGS sequence"/>
</dbReference>
<evidence type="ECO:0000313" key="3">
    <source>
        <dbReference type="Proteomes" id="UP000178486"/>
    </source>
</evidence>
<comment type="caution">
    <text evidence="2">The sequence shown here is derived from an EMBL/GenBank/DDBJ whole genome shotgun (WGS) entry which is preliminary data.</text>
</comment>
<feature type="transmembrane region" description="Helical" evidence="1">
    <location>
        <begin position="340"/>
        <end position="358"/>
    </location>
</feature>
<evidence type="ECO:0000313" key="2">
    <source>
        <dbReference type="EMBL" id="OGK53543.1"/>
    </source>
</evidence>
<dbReference type="PANTHER" id="PTHR38454">
    <property type="entry name" value="INTEGRAL MEMBRANE PROTEIN-RELATED"/>
    <property type="match status" value="1"/>
</dbReference>
<keyword evidence="1" id="KW-0472">Membrane</keyword>
<evidence type="ECO:0008006" key="4">
    <source>
        <dbReference type="Google" id="ProtNLM"/>
    </source>
</evidence>
<keyword evidence="1" id="KW-1133">Transmembrane helix</keyword>
<dbReference type="EMBL" id="MGAU01000060">
    <property type="protein sequence ID" value="OGK53543.1"/>
    <property type="molecule type" value="Genomic_DNA"/>
</dbReference>
<feature type="transmembrane region" description="Helical" evidence="1">
    <location>
        <begin position="435"/>
        <end position="453"/>
    </location>
</feature>
<feature type="transmembrane region" description="Helical" evidence="1">
    <location>
        <begin position="5"/>
        <end position="23"/>
    </location>
</feature>
<keyword evidence="1" id="KW-0812">Transmembrane</keyword>
<feature type="transmembrane region" description="Helical" evidence="1">
    <location>
        <begin position="492"/>
        <end position="513"/>
    </location>
</feature>
<proteinExistence type="predicted"/>
<evidence type="ECO:0000256" key="1">
    <source>
        <dbReference type="SAM" id="Phobius"/>
    </source>
</evidence>
<feature type="transmembrane region" description="Helical" evidence="1">
    <location>
        <begin position="465"/>
        <end position="485"/>
    </location>
</feature>
<dbReference type="PANTHER" id="PTHR38454:SF1">
    <property type="entry name" value="INTEGRAL MEMBRANE PROTEIN"/>
    <property type="match status" value="1"/>
</dbReference>
<dbReference type="Pfam" id="PF09586">
    <property type="entry name" value="YfhO"/>
    <property type="match status" value="1"/>
</dbReference>
<dbReference type="InterPro" id="IPR018580">
    <property type="entry name" value="Uncharacterised_YfhO"/>
</dbReference>
<organism evidence="2 3">
    <name type="scientific">Candidatus Roizmanbacteria bacterium RIFCSPLOWO2_01_FULL_45_11</name>
    <dbReference type="NCBI Taxonomy" id="1802070"/>
    <lineage>
        <taxon>Bacteria</taxon>
        <taxon>Candidatus Roizmaniibacteriota</taxon>
    </lineage>
</organism>